<dbReference type="RefSeq" id="XP_014154253.1">
    <property type="nucleotide sequence ID" value="XM_014298778.1"/>
</dbReference>
<dbReference type="EMBL" id="KQ242164">
    <property type="protein sequence ID" value="KNC80351.1"/>
    <property type="molecule type" value="Genomic_DNA"/>
</dbReference>
<dbReference type="GeneID" id="25907790"/>
<dbReference type="Proteomes" id="UP000054560">
    <property type="component" value="Unassembled WGS sequence"/>
</dbReference>
<reference evidence="1 2" key="1">
    <citation type="submission" date="2011-02" db="EMBL/GenBank/DDBJ databases">
        <title>The Genome Sequence of Sphaeroforma arctica JP610.</title>
        <authorList>
            <consortium name="The Broad Institute Genome Sequencing Platform"/>
            <person name="Russ C."/>
            <person name="Cuomo C."/>
            <person name="Young S.K."/>
            <person name="Zeng Q."/>
            <person name="Gargeya S."/>
            <person name="Alvarado L."/>
            <person name="Berlin A."/>
            <person name="Chapman S.B."/>
            <person name="Chen Z."/>
            <person name="Freedman E."/>
            <person name="Gellesch M."/>
            <person name="Goldberg J."/>
            <person name="Griggs A."/>
            <person name="Gujja S."/>
            <person name="Heilman E."/>
            <person name="Heiman D."/>
            <person name="Howarth C."/>
            <person name="Mehta T."/>
            <person name="Neiman D."/>
            <person name="Pearson M."/>
            <person name="Roberts A."/>
            <person name="Saif S."/>
            <person name="Shea T."/>
            <person name="Shenoy N."/>
            <person name="Sisk P."/>
            <person name="Stolte C."/>
            <person name="Sykes S."/>
            <person name="White J."/>
            <person name="Yandava C."/>
            <person name="Burger G."/>
            <person name="Gray M.W."/>
            <person name="Holland P.W.H."/>
            <person name="King N."/>
            <person name="Lang F.B.F."/>
            <person name="Roger A.J."/>
            <person name="Ruiz-Trillo I."/>
            <person name="Haas B."/>
            <person name="Nusbaum C."/>
            <person name="Birren B."/>
        </authorList>
    </citation>
    <scope>NUCLEOTIDE SEQUENCE [LARGE SCALE GENOMIC DNA]</scope>
    <source>
        <strain evidence="1 2">JP610</strain>
    </source>
</reference>
<organism evidence="1 2">
    <name type="scientific">Sphaeroforma arctica JP610</name>
    <dbReference type="NCBI Taxonomy" id="667725"/>
    <lineage>
        <taxon>Eukaryota</taxon>
        <taxon>Ichthyosporea</taxon>
        <taxon>Ichthyophonida</taxon>
        <taxon>Sphaeroforma</taxon>
    </lineage>
</organism>
<keyword evidence="2" id="KW-1185">Reference proteome</keyword>
<evidence type="ECO:0000313" key="2">
    <source>
        <dbReference type="Proteomes" id="UP000054560"/>
    </source>
</evidence>
<accession>A0A0L0FUW1</accession>
<name>A0A0L0FUW1_9EUKA</name>
<proteinExistence type="predicted"/>
<gene>
    <name evidence="1" type="ORF">SARC_07286</name>
</gene>
<sequence>MSTRHESVRATPIDTALDPKPSAIPHNCRRNKRVNYENFGAWFIGLKLELELFGVIHHLHSKCSDSTVGGCSEIVADSKCRRIMIDSIDDKLVTTVYKNHLSEAPWEFFEYICITNNTGSQGRFWNGIKKRTNFTATGITESSMQAL</sequence>
<evidence type="ECO:0000313" key="1">
    <source>
        <dbReference type="EMBL" id="KNC80351.1"/>
    </source>
</evidence>
<dbReference type="AlphaFoldDB" id="A0A0L0FUW1"/>
<protein>
    <submittedName>
        <fullName evidence="1">Uncharacterized protein</fullName>
    </submittedName>
</protein>